<name>A0A2P5HFE4_DIAHE</name>
<evidence type="ECO:0000313" key="2">
    <source>
        <dbReference type="EMBL" id="POS68965.1"/>
    </source>
</evidence>
<evidence type="ECO:0000259" key="1">
    <source>
        <dbReference type="PROSITE" id="PS00028"/>
    </source>
</evidence>
<gene>
    <name evidence="2" type="ORF">DHEL01_v212641</name>
</gene>
<dbReference type="InParanoid" id="A0A2P5HFE4"/>
<accession>A0A2P5HFE4</accession>
<organism evidence="2 3">
    <name type="scientific">Diaporthe helianthi</name>
    <dbReference type="NCBI Taxonomy" id="158607"/>
    <lineage>
        <taxon>Eukaryota</taxon>
        <taxon>Fungi</taxon>
        <taxon>Dikarya</taxon>
        <taxon>Ascomycota</taxon>
        <taxon>Pezizomycotina</taxon>
        <taxon>Sordariomycetes</taxon>
        <taxon>Sordariomycetidae</taxon>
        <taxon>Diaporthales</taxon>
        <taxon>Diaporthaceae</taxon>
        <taxon>Diaporthe</taxon>
    </lineage>
</organism>
<dbReference type="Gene3D" id="3.30.160.60">
    <property type="entry name" value="Classic Zinc Finger"/>
    <property type="match status" value="1"/>
</dbReference>
<evidence type="ECO:0000313" key="3">
    <source>
        <dbReference type="Proteomes" id="UP000094444"/>
    </source>
</evidence>
<dbReference type="AlphaFoldDB" id="A0A2P5HFE4"/>
<feature type="domain" description="C2H2-type" evidence="1">
    <location>
        <begin position="167"/>
        <end position="188"/>
    </location>
</feature>
<reference evidence="2" key="1">
    <citation type="submission" date="2017-09" db="EMBL/GenBank/DDBJ databases">
        <title>Polyketide synthases of a Diaporthe helianthi virulent isolate.</title>
        <authorList>
            <person name="Baroncelli R."/>
        </authorList>
    </citation>
    <scope>NUCLEOTIDE SEQUENCE [LARGE SCALE GENOMIC DNA]</scope>
    <source>
        <strain evidence="2">7/96</strain>
    </source>
</reference>
<dbReference type="OrthoDB" id="5221286at2759"/>
<dbReference type="EMBL" id="MAVT02002850">
    <property type="protein sequence ID" value="POS68965.1"/>
    <property type="molecule type" value="Genomic_DNA"/>
</dbReference>
<dbReference type="Proteomes" id="UP000094444">
    <property type="component" value="Unassembled WGS sequence"/>
</dbReference>
<keyword evidence="3" id="KW-1185">Reference proteome</keyword>
<dbReference type="PROSITE" id="PS00028">
    <property type="entry name" value="ZINC_FINGER_C2H2_1"/>
    <property type="match status" value="1"/>
</dbReference>
<protein>
    <recommendedName>
        <fullName evidence="1">C2H2-type domain-containing protein</fullName>
    </recommendedName>
</protein>
<sequence length="309" mass="35378">MDTLRVKHVVNELEADLAQRAELHPVPNDYAQLTRDFCARVASLLLWGLPAFNQLRLPVAPNYHTMQKTSDLVAHAIVQTASFWNLRMARRVDPVKVFLHAESLSAFISDRMDSYEVYFCDHPEKVEAYGQRYRTLDEILAAKVDVEAMGEPYEIAPLPLSNGRFGCLYCNKSMQDMQILEIHHEAIHQSHGMVACTECTWTSTDEPGNLASHQQRAHDIYEAGHPDAFSTNIDHLCHKPRNKLIKLLVEDFRTRARLRNMQPPPPRVPAAWGLRRVAMEIVGVRSEIMRIPGWRELVNLKRANRVAQQ</sequence>
<proteinExistence type="predicted"/>
<dbReference type="InterPro" id="IPR013087">
    <property type="entry name" value="Znf_C2H2_type"/>
</dbReference>
<comment type="caution">
    <text evidence="2">The sequence shown here is derived from an EMBL/GenBank/DDBJ whole genome shotgun (WGS) entry which is preliminary data.</text>
</comment>